<keyword evidence="2" id="KW-1003">Cell membrane</keyword>
<name>A0ABU7JB32_9GAMM</name>
<feature type="transmembrane region" description="Helical" evidence="6">
    <location>
        <begin position="400"/>
        <end position="418"/>
    </location>
</feature>
<proteinExistence type="predicted"/>
<dbReference type="PANTHER" id="PTHR30250:SF26">
    <property type="entry name" value="PSMA PROTEIN"/>
    <property type="match status" value="1"/>
</dbReference>
<accession>A0ABU7JB32</accession>
<gene>
    <name evidence="7" type="ORF">QWF21_01480</name>
</gene>
<feature type="transmembrane region" description="Helical" evidence="6">
    <location>
        <begin position="167"/>
        <end position="191"/>
    </location>
</feature>
<keyword evidence="3 6" id="KW-0812">Transmembrane</keyword>
<feature type="transmembrane region" description="Helical" evidence="6">
    <location>
        <begin position="346"/>
        <end position="366"/>
    </location>
</feature>
<organism evidence="7 8">
    <name type="scientific">Alkalimonas mucilaginosa</name>
    <dbReference type="NCBI Taxonomy" id="3057676"/>
    <lineage>
        <taxon>Bacteria</taxon>
        <taxon>Pseudomonadati</taxon>
        <taxon>Pseudomonadota</taxon>
        <taxon>Gammaproteobacteria</taxon>
        <taxon>Alkalimonas</taxon>
    </lineage>
</organism>
<feature type="transmembrane region" description="Helical" evidence="6">
    <location>
        <begin position="464"/>
        <end position="483"/>
    </location>
</feature>
<keyword evidence="4 6" id="KW-1133">Transmembrane helix</keyword>
<dbReference type="EMBL" id="JAUGZK010000001">
    <property type="protein sequence ID" value="MEE2022902.1"/>
    <property type="molecule type" value="Genomic_DNA"/>
</dbReference>
<comment type="subcellular location">
    <subcellularLocation>
        <location evidence="1">Cell membrane</location>
        <topology evidence="1">Multi-pass membrane protein</topology>
    </subcellularLocation>
</comment>
<dbReference type="RefSeq" id="WP_330086259.1">
    <property type="nucleotide sequence ID" value="NZ_JAUGZK010000001.1"/>
</dbReference>
<feature type="transmembrane region" description="Helical" evidence="6">
    <location>
        <begin position="311"/>
        <end position="334"/>
    </location>
</feature>
<evidence type="ECO:0000256" key="4">
    <source>
        <dbReference type="ARBA" id="ARBA00022989"/>
    </source>
</evidence>
<evidence type="ECO:0000313" key="8">
    <source>
        <dbReference type="Proteomes" id="UP001339167"/>
    </source>
</evidence>
<evidence type="ECO:0000256" key="3">
    <source>
        <dbReference type="ARBA" id="ARBA00022692"/>
    </source>
</evidence>
<feature type="transmembrane region" description="Helical" evidence="6">
    <location>
        <begin position="373"/>
        <end position="394"/>
    </location>
</feature>
<evidence type="ECO:0000256" key="6">
    <source>
        <dbReference type="SAM" id="Phobius"/>
    </source>
</evidence>
<feature type="transmembrane region" description="Helical" evidence="6">
    <location>
        <begin position="21"/>
        <end position="40"/>
    </location>
</feature>
<evidence type="ECO:0000256" key="5">
    <source>
        <dbReference type="ARBA" id="ARBA00023136"/>
    </source>
</evidence>
<sequence>MQRAGMKRQLIGSSFYRVLENLINVATALLLTPILLAALGTSQYGLWLLLLSVIFIFPVFDFGFATAIQRAMAQAIERQDACSIQRLFSTGMLLFAGLAVPALLCTFLLATNPAWLGVEPDFRALATFALLILLIKVVTDMIANAMHGIYSGHLRFDLDAKISIVQTILRSVLMVVFVTEFGLMALVFATLGTDLLAHLARFVLGYRLQPDLRCSWQLVSWRAIKELYVFGRHVFLLDASRIIRTNSEPLLISHLLNLSAVSFYAVADRLVRQAEMLTRSVLGSLQPFLIRKQHSGMLTEQIAAHSIQLSLFFHGVLLLSGLVCGPIFIELWLGQGFGQSQQLLPVLFLAVLFKAYTIPLSQLFIAHACHHKLVPLHLIGAVLQVGFMLLLGSLFGLMGIAWAAVVINALVFTAGLCVQANRILQLPWTAMLPGLLSLSVLFTLAFLLSMHLPLWRPEASWLEFLVKAPVIVITAALVCYYSLIRAPLRGRLQASLQELISKQR</sequence>
<dbReference type="InterPro" id="IPR050833">
    <property type="entry name" value="Poly_Biosynth_Transport"/>
</dbReference>
<dbReference type="Proteomes" id="UP001339167">
    <property type="component" value="Unassembled WGS sequence"/>
</dbReference>
<keyword evidence="5 6" id="KW-0472">Membrane</keyword>
<evidence type="ECO:0000256" key="1">
    <source>
        <dbReference type="ARBA" id="ARBA00004651"/>
    </source>
</evidence>
<evidence type="ECO:0000313" key="7">
    <source>
        <dbReference type="EMBL" id="MEE2022902.1"/>
    </source>
</evidence>
<reference evidence="7 8" key="1">
    <citation type="submission" date="2023-06" db="EMBL/GenBank/DDBJ databases">
        <title>Alkalimonas sp., MEB004 an alkaliphilic bacterium isolated from Lonar Lake, India.</title>
        <authorList>
            <person name="Joshi A."/>
            <person name="Thite S."/>
        </authorList>
    </citation>
    <scope>NUCLEOTIDE SEQUENCE [LARGE SCALE GENOMIC DNA]</scope>
    <source>
        <strain evidence="7 8">MEB004</strain>
    </source>
</reference>
<feature type="transmembrane region" description="Helical" evidence="6">
    <location>
        <begin position="250"/>
        <end position="267"/>
    </location>
</feature>
<keyword evidence="8" id="KW-1185">Reference proteome</keyword>
<comment type="caution">
    <text evidence="7">The sequence shown here is derived from an EMBL/GenBank/DDBJ whole genome shotgun (WGS) entry which is preliminary data.</text>
</comment>
<dbReference type="Pfam" id="PF13440">
    <property type="entry name" value="Polysacc_synt_3"/>
    <property type="match status" value="1"/>
</dbReference>
<feature type="transmembrane region" description="Helical" evidence="6">
    <location>
        <begin position="46"/>
        <end position="67"/>
    </location>
</feature>
<protein>
    <submittedName>
        <fullName evidence="7">Oligosaccharide flippase family protein</fullName>
    </submittedName>
</protein>
<feature type="transmembrane region" description="Helical" evidence="6">
    <location>
        <begin position="87"/>
        <end position="110"/>
    </location>
</feature>
<feature type="transmembrane region" description="Helical" evidence="6">
    <location>
        <begin position="430"/>
        <end position="452"/>
    </location>
</feature>
<evidence type="ECO:0000256" key="2">
    <source>
        <dbReference type="ARBA" id="ARBA00022475"/>
    </source>
</evidence>
<feature type="transmembrane region" description="Helical" evidence="6">
    <location>
        <begin position="122"/>
        <end position="146"/>
    </location>
</feature>
<dbReference type="PANTHER" id="PTHR30250">
    <property type="entry name" value="PST FAMILY PREDICTED COLANIC ACID TRANSPORTER"/>
    <property type="match status" value="1"/>
</dbReference>